<dbReference type="PROSITE" id="PS00409">
    <property type="entry name" value="PROKAR_NTER_METHYL"/>
    <property type="match status" value="1"/>
</dbReference>
<evidence type="ECO:0000256" key="2">
    <source>
        <dbReference type="SAM" id="Phobius"/>
    </source>
</evidence>
<organism evidence="3 4">
    <name type="scientific">Arenimonas terrae</name>
    <dbReference type="NCBI Taxonomy" id="2546226"/>
    <lineage>
        <taxon>Bacteria</taxon>
        <taxon>Pseudomonadati</taxon>
        <taxon>Pseudomonadota</taxon>
        <taxon>Gammaproteobacteria</taxon>
        <taxon>Lysobacterales</taxon>
        <taxon>Lysobacteraceae</taxon>
        <taxon>Arenimonas</taxon>
    </lineage>
</organism>
<dbReference type="NCBIfam" id="TIGR02532">
    <property type="entry name" value="IV_pilin_GFxxxE"/>
    <property type="match status" value="1"/>
</dbReference>
<dbReference type="InterPro" id="IPR012902">
    <property type="entry name" value="N_methyl_site"/>
</dbReference>
<dbReference type="AlphaFoldDB" id="A0A5C4RX32"/>
<comment type="caution">
    <text evidence="3">The sequence shown here is derived from an EMBL/GenBank/DDBJ whole genome shotgun (WGS) entry which is preliminary data.</text>
</comment>
<dbReference type="Proteomes" id="UP000305760">
    <property type="component" value="Unassembled WGS sequence"/>
</dbReference>
<keyword evidence="2" id="KW-0812">Transmembrane</keyword>
<gene>
    <name evidence="3" type="ORF">E1B00_07345</name>
</gene>
<feature type="compositionally biased region" description="Basic and acidic residues" evidence="1">
    <location>
        <begin position="143"/>
        <end position="154"/>
    </location>
</feature>
<feature type="compositionally biased region" description="Low complexity" evidence="1">
    <location>
        <begin position="24"/>
        <end position="35"/>
    </location>
</feature>
<dbReference type="SUPFAM" id="SSF54523">
    <property type="entry name" value="Pili subunits"/>
    <property type="match status" value="1"/>
</dbReference>
<keyword evidence="4" id="KW-1185">Reference proteome</keyword>
<feature type="compositionally biased region" description="Low complexity" evidence="1">
    <location>
        <begin position="89"/>
        <end position="108"/>
    </location>
</feature>
<feature type="transmembrane region" description="Helical" evidence="2">
    <location>
        <begin position="200"/>
        <end position="224"/>
    </location>
</feature>
<keyword evidence="2" id="KW-1133">Transmembrane helix</keyword>
<dbReference type="OrthoDB" id="5801210at2"/>
<dbReference type="Pfam" id="PF07963">
    <property type="entry name" value="N_methyl"/>
    <property type="match status" value="1"/>
</dbReference>
<dbReference type="InterPro" id="IPR045584">
    <property type="entry name" value="Pilin-like"/>
</dbReference>
<feature type="region of interest" description="Disordered" evidence="1">
    <location>
        <begin position="1"/>
        <end position="159"/>
    </location>
</feature>
<evidence type="ECO:0000313" key="4">
    <source>
        <dbReference type="Proteomes" id="UP000305760"/>
    </source>
</evidence>
<keyword evidence="2" id="KW-0472">Membrane</keyword>
<dbReference type="EMBL" id="SMDR01000001">
    <property type="protein sequence ID" value="TNJ35555.1"/>
    <property type="molecule type" value="Genomic_DNA"/>
</dbReference>
<evidence type="ECO:0000313" key="3">
    <source>
        <dbReference type="EMBL" id="TNJ35555.1"/>
    </source>
</evidence>
<proteinExistence type="predicted"/>
<name>A0A5C4RX32_9GAMM</name>
<reference evidence="3 4" key="1">
    <citation type="submission" date="2019-03" db="EMBL/GenBank/DDBJ databases">
        <title>Arenimonas daejeonensis sp. nov., isolated from compost.</title>
        <authorList>
            <person name="Jeon C.O."/>
        </authorList>
    </citation>
    <scope>NUCLEOTIDE SEQUENCE [LARGE SCALE GENOMIC DNA]</scope>
    <source>
        <strain evidence="3 4">R29</strain>
    </source>
</reference>
<sequence length="415" mass="44214">MAPPPAGVSCSSAATPPGAWTWPGSRAKSRSAAARAGRDAAAETTAERLQPARGNAGLRPAGGGPGHPDRHPRRRPDPGSRRRRRQRSHPACAVGAGRTGRAGADRTGPPGRAERGRPLPLGHGDPRDRGSAAGRSRRPRHRAGGDGRPADGRRAGALPRTARHRLGRGRLCAQPALRDAARAPADAAGRSPAVKRVRGFSLIEVLLATALLATGLALAFGALVNATRATERAEAMAQRQERLRAVQGFLRRQLDGALNLPFEFNEGTGESKVFEADERLLRFVAPMPGYLSRGGPYLQTFRLVPGGDGLRLEFEHQLLTPEGAIEAEREPEVLLEGIAEGAFALRTLDEQGQLGGWLPRWERPETIPRLVRLDLRMRDPASAWPRLVAAPRLGGGLSIQPALGGPTPDAEEGQQ</sequence>
<protein>
    <submittedName>
        <fullName evidence="3">Prepilin-type N-terminal cleavage/methylation domain-containing protein</fullName>
    </submittedName>
</protein>
<evidence type="ECO:0000256" key="1">
    <source>
        <dbReference type="SAM" id="MobiDB-lite"/>
    </source>
</evidence>
<accession>A0A5C4RX32</accession>